<keyword evidence="5" id="KW-0223">Dioxygenase</keyword>
<sequence length="483" mass="54782">MKITNPFLQGPYEPLRNECTIENVDVLGTIPLELTGTLYRSAPSAEFLLDDPNRFHWFDGDGMVHAFRIENGRASYRNCWVETEGLKVERSAGRQLYNGIYGRSEAPQKPLPEGAPEIKTVAGINVIRLGTHLLAMHEAEGHYWEIDPVTLKTLGTFDFDGQVSGMLTAHPHFDPATKEWIFYSLDNEKRSLTCFTADIHGAVTSKFAIPMSFTPWNHDVIFTAEHFIFFFGMISWRPYAEDRIPQGKSSWFIDPAAGTDARILFVHRKTGEALWIEPENSPYMIGHFLNAYQDGDKTIVDASATPVSGALKTFNPEDFYPFPLVPGPAAFENPQLWRFVINPHEGTVEHHRIGDFSAEFVRPNETIMGQKHRYGYMAGAHDLRPETRGFNCLVKHDYEGNVTRFQHLSPDYDMTPGEPVFVPHPDGETEDHGWVLAVWYDPRRNASELVILDAQKFDGEPVARIRLDHHVPLGFHGNWIADC</sequence>
<dbReference type="RefSeq" id="WP_173570847.1">
    <property type="nucleotide sequence ID" value="NZ_WOSY01000013.1"/>
</dbReference>
<dbReference type="Pfam" id="PF03055">
    <property type="entry name" value="RPE65"/>
    <property type="match status" value="1"/>
</dbReference>
<dbReference type="EC" id="1.13.11.-" evidence="5"/>
<dbReference type="EMBL" id="WOSY01000013">
    <property type="protein sequence ID" value="NHN89515.1"/>
    <property type="molecule type" value="Genomic_DNA"/>
</dbReference>
<proteinExistence type="inferred from homology"/>
<dbReference type="PANTHER" id="PTHR10543:SF89">
    <property type="entry name" value="CAROTENOID 9,10(9',10')-CLEAVAGE DIOXYGENASE 1"/>
    <property type="match status" value="1"/>
</dbReference>
<evidence type="ECO:0000256" key="1">
    <source>
        <dbReference type="ARBA" id="ARBA00006787"/>
    </source>
</evidence>
<dbReference type="SUPFAM" id="SSF50998">
    <property type="entry name" value="Quinoprotein alcohol dehydrogenase-like"/>
    <property type="match status" value="1"/>
</dbReference>
<comment type="caution">
    <text evidence="6">The sequence shown here is derived from an EMBL/GenBank/DDBJ whole genome shotgun (WGS) entry which is preliminary data.</text>
</comment>
<dbReference type="PANTHER" id="PTHR10543">
    <property type="entry name" value="BETA-CAROTENE DIOXYGENASE"/>
    <property type="match status" value="1"/>
</dbReference>
<evidence type="ECO:0000256" key="3">
    <source>
        <dbReference type="ARBA" id="ARBA00023002"/>
    </source>
</evidence>
<dbReference type="InterPro" id="IPR004294">
    <property type="entry name" value="Carotenoid_Oase"/>
</dbReference>
<evidence type="ECO:0000256" key="2">
    <source>
        <dbReference type="ARBA" id="ARBA00022723"/>
    </source>
</evidence>
<reference evidence="6 7" key="1">
    <citation type="journal article" date="2020" name="Int. J. Syst. Evol. Microbiol.">
        <title>Novel acetic acid bacteria from cider fermentations: Acetobacter conturbans sp. nov. and Acetobacter fallax sp. nov.</title>
        <authorList>
            <person name="Sombolestani A.S."/>
            <person name="Cleenwerck I."/>
            <person name="Cnockaert M."/>
            <person name="Borremans W."/>
            <person name="Wieme A.D."/>
            <person name="De Vuyst L."/>
            <person name="Vandamme P."/>
        </authorList>
    </citation>
    <scope>NUCLEOTIDE SEQUENCE [LARGE SCALE GENOMIC DNA]</scope>
    <source>
        <strain evidence="6 7">LMG 1627</strain>
    </source>
</reference>
<comment type="similarity">
    <text evidence="1 5">Belongs to the carotenoid oxygenase family.</text>
</comment>
<name>A0ABX0K4H4_9PROT</name>
<organism evidence="6 7">
    <name type="scientific">Acetobacter conturbans</name>
    <dbReference type="NCBI Taxonomy" id="1737472"/>
    <lineage>
        <taxon>Bacteria</taxon>
        <taxon>Pseudomonadati</taxon>
        <taxon>Pseudomonadota</taxon>
        <taxon>Alphaproteobacteria</taxon>
        <taxon>Acetobacterales</taxon>
        <taxon>Acetobacteraceae</taxon>
        <taxon>Acetobacter</taxon>
    </lineage>
</organism>
<comment type="cofactor">
    <cofactor evidence="5">
        <name>Fe(2+)</name>
        <dbReference type="ChEBI" id="CHEBI:29033"/>
    </cofactor>
    <text evidence="5">Binds 1 Fe(2+) ion per subunit.</text>
</comment>
<keyword evidence="2 5" id="KW-0479">Metal-binding</keyword>
<keyword evidence="7" id="KW-1185">Reference proteome</keyword>
<evidence type="ECO:0000313" key="6">
    <source>
        <dbReference type="EMBL" id="NHN89515.1"/>
    </source>
</evidence>
<gene>
    <name evidence="6" type="ORF">GOB81_12915</name>
</gene>
<accession>A0ABX0K4H4</accession>
<dbReference type="InterPro" id="IPR011047">
    <property type="entry name" value="Quinoprotein_ADH-like_sf"/>
</dbReference>
<evidence type="ECO:0000256" key="4">
    <source>
        <dbReference type="ARBA" id="ARBA00023004"/>
    </source>
</evidence>
<keyword evidence="4 5" id="KW-0408">Iron</keyword>
<evidence type="ECO:0000256" key="5">
    <source>
        <dbReference type="RuleBase" id="RU364048"/>
    </source>
</evidence>
<evidence type="ECO:0000313" key="7">
    <source>
        <dbReference type="Proteomes" id="UP000631653"/>
    </source>
</evidence>
<dbReference type="Proteomes" id="UP000631653">
    <property type="component" value="Unassembled WGS sequence"/>
</dbReference>
<keyword evidence="3 5" id="KW-0560">Oxidoreductase</keyword>
<protein>
    <recommendedName>
        <fullName evidence="5">Dioxygenase</fullName>
        <ecNumber evidence="5">1.13.11.-</ecNumber>
    </recommendedName>
</protein>